<evidence type="ECO:0000259" key="1">
    <source>
        <dbReference type="Pfam" id="PF01936"/>
    </source>
</evidence>
<dbReference type="InParanoid" id="A0A554N862"/>
<dbReference type="PANTHER" id="PTHR35458">
    <property type="entry name" value="SLR0755 PROTEIN"/>
    <property type="match status" value="1"/>
</dbReference>
<proteinExistence type="predicted"/>
<comment type="caution">
    <text evidence="2">The sequence shown here is derived from an EMBL/GenBank/DDBJ whole genome shotgun (WGS) entry which is preliminary data.</text>
</comment>
<dbReference type="EMBL" id="QMDX01000007">
    <property type="protein sequence ID" value="TSD13586.1"/>
    <property type="molecule type" value="Genomic_DNA"/>
</dbReference>
<dbReference type="CDD" id="cd10911">
    <property type="entry name" value="PIN_LabA"/>
    <property type="match status" value="1"/>
</dbReference>
<feature type="domain" description="NYN" evidence="1">
    <location>
        <begin position="11"/>
        <end position="160"/>
    </location>
</feature>
<dbReference type="InterPro" id="IPR047140">
    <property type="entry name" value="LabA"/>
</dbReference>
<sequence>MENIMPKRDGMLFVDQENLRNGANNYNSDYEYDFVNLRGELMEGLYTVRSYWFASWHPEYGRPNNFYTALDREGYRVVDSPRVERGNTYIEKGVDITLATEMLAHAFQDSYDTAVLVSGDSDYQRVVEQVQDRGKRVIVAGWDDSTSPKMKSQADRFVELNQIADAIKKE</sequence>
<gene>
    <name evidence="2" type="ORF">DP107_12305</name>
</gene>
<protein>
    <recommendedName>
        <fullName evidence="1">NYN domain-containing protein</fullName>
    </recommendedName>
</protein>
<dbReference type="OrthoDB" id="359276at2157"/>
<accession>A0A554N862</accession>
<dbReference type="RefSeq" id="WP_144262454.1">
    <property type="nucleotide sequence ID" value="NZ_QMDX01000007.1"/>
</dbReference>
<dbReference type="InterPro" id="IPR021139">
    <property type="entry name" value="NYN"/>
</dbReference>
<dbReference type="PANTHER" id="PTHR35458:SF8">
    <property type="entry name" value="SLR0650 PROTEIN"/>
    <property type="match status" value="1"/>
</dbReference>
<dbReference type="Pfam" id="PF01936">
    <property type="entry name" value="NYN"/>
    <property type="match status" value="1"/>
</dbReference>
<dbReference type="GO" id="GO:0004540">
    <property type="term" value="F:RNA nuclease activity"/>
    <property type="evidence" value="ECO:0007669"/>
    <property type="project" value="InterPro"/>
</dbReference>
<evidence type="ECO:0000313" key="2">
    <source>
        <dbReference type="EMBL" id="TSD13586.1"/>
    </source>
</evidence>
<name>A0A554N862_9EURY</name>
<keyword evidence="3" id="KW-1185">Reference proteome</keyword>
<reference evidence="2 3" key="1">
    <citation type="submission" date="2018-06" db="EMBL/GenBank/DDBJ databases">
        <title>Natronomonas sp. F16-60 a new haloarchaeon isolated from a solar saltern of Isla Cristina, Huelva, Spain.</title>
        <authorList>
            <person name="Duran-Viseras A."/>
            <person name="Sanchez-Porro C."/>
            <person name="Ventosa A."/>
        </authorList>
    </citation>
    <scope>NUCLEOTIDE SEQUENCE [LARGE SCALE GENOMIC DNA]</scope>
    <source>
        <strain evidence="2 3">F16-60</strain>
    </source>
</reference>
<dbReference type="Gene3D" id="3.40.50.1010">
    <property type="entry name" value="5'-nuclease"/>
    <property type="match status" value="1"/>
</dbReference>
<dbReference type="Proteomes" id="UP000319894">
    <property type="component" value="Unassembled WGS sequence"/>
</dbReference>
<organism evidence="2 3">
    <name type="scientific">Haloglomus irregulare</name>
    <dbReference type="NCBI Taxonomy" id="2234134"/>
    <lineage>
        <taxon>Archaea</taxon>
        <taxon>Methanobacteriati</taxon>
        <taxon>Methanobacteriota</taxon>
        <taxon>Stenosarchaea group</taxon>
        <taxon>Halobacteria</taxon>
        <taxon>Halobacteriales</taxon>
        <taxon>Natronomonadaceae</taxon>
        <taxon>Haloglomus</taxon>
    </lineage>
</organism>
<dbReference type="AlphaFoldDB" id="A0A554N862"/>
<evidence type="ECO:0000313" key="3">
    <source>
        <dbReference type="Proteomes" id="UP000319894"/>
    </source>
</evidence>